<feature type="compositionally biased region" description="Basic and acidic residues" evidence="4">
    <location>
        <begin position="240"/>
        <end position="256"/>
    </location>
</feature>
<feature type="domain" description="Trs120/TRAPPC9 N-terminal" evidence="5">
    <location>
        <begin position="62"/>
        <end position="413"/>
    </location>
</feature>
<evidence type="ECO:0000256" key="1">
    <source>
        <dbReference type="ARBA" id="ARBA00004555"/>
    </source>
</evidence>
<feature type="region of interest" description="Disordered" evidence="4">
    <location>
        <begin position="239"/>
        <end position="260"/>
    </location>
</feature>
<accession>A0A2T7PF00</accession>
<evidence type="ECO:0000313" key="8">
    <source>
        <dbReference type="EMBL" id="PVD31996.1"/>
    </source>
</evidence>
<proteinExistence type="inferred from homology"/>
<dbReference type="Proteomes" id="UP000245119">
    <property type="component" value="Linkage Group LG4"/>
</dbReference>
<dbReference type="OrthoDB" id="27962at2759"/>
<evidence type="ECO:0000256" key="3">
    <source>
        <dbReference type="ARBA" id="ARBA00023034"/>
    </source>
</evidence>
<gene>
    <name evidence="8" type="ORF">C0Q70_07422</name>
</gene>
<dbReference type="AlphaFoldDB" id="A0A2T7PF00"/>
<feature type="compositionally biased region" description="Polar residues" evidence="4">
    <location>
        <begin position="133"/>
        <end position="143"/>
    </location>
</feature>
<protein>
    <submittedName>
        <fullName evidence="8">Uncharacterized protein</fullName>
    </submittedName>
</protein>
<keyword evidence="3" id="KW-0333">Golgi apparatus</keyword>
<feature type="domain" description="Trs120/TRAPPC9 TPR region" evidence="6">
    <location>
        <begin position="528"/>
        <end position="651"/>
    </location>
</feature>
<evidence type="ECO:0000259" key="7">
    <source>
        <dbReference type="Pfam" id="PF26254"/>
    </source>
</evidence>
<organism evidence="8 9">
    <name type="scientific">Pomacea canaliculata</name>
    <name type="common">Golden apple snail</name>
    <dbReference type="NCBI Taxonomy" id="400727"/>
    <lineage>
        <taxon>Eukaryota</taxon>
        <taxon>Metazoa</taxon>
        <taxon>Spiralia</taxon>
        <taxon>Lophotrochozoa</taxon>
        <taxon>Mollusca</taxon>
        <taxon>Gastropoda</taxon>
        <taxon>Caenogastropoda</taxon>
        <taxon>Architaenioglossa</taxon>
        <taxon>Ampullarioidea</taxon>
        <taxon>Ampullariidae</taxon>
        <taxon>Pomacea</taxon>
    </lineage>
</organism>
<keyword evidence="9" id="KW-1185">Reference proteome</keyword>
<evidence type="ECO:0000256" key="4">
    <source>
        <dbReference type="SAM" id="MobiDB-lite"/>
    </source>
</evidence>
<dbReference type="InterPro" id="IPR058564">
    <property type="entry name" value="TPR_TRAPPC9_Trs120"/>
</dbReference>
<dbReference type="InterPro" id="IPR013935">
    <property type="entry name" value="Trs120_TRAPPC9"/>
</dbReference>
<dbReference type="InterPro" id="IPR058565">
    <property type="entry name" value="Ig_TRAPPC9_Trs120_1st"/>
</dbReference>
<dbReference type="PANTHER" id="PTHR21512:SF5">
    <property type="entry name" value="TRAFFICKING PROTEIN PARTICLE COMPLEX SUBUNIT 9"/>
    <property type="match status" value="1"/>
</dbReference>
<sequence>MSFVDYGQTVEDHQSLLVLVRHTGSSLPAHLFRRVWERIRSLNSVHVQGQNRNVIVRYKRTYPTENNEWGDFQAHRKVLGLISVGKCVDHKEFEDLFENYKKVKEEYASTIINSRLIIYGMNTDGSPLDEEQGQSPSSETSGSEIGDLGVKSQTGLSYEPCLSSSEFCDTDSCGNPTDITAEVKALSEKAKASQVGRDIPLSDHDSGLGIIMEGSETSSMKSSSLSGNDSDSISIGLQNLEKDSATGKEGTVKAIKETNGTVSDSNGKVVEVRRPHSKSLTKESTGSEVVFYPNIDQCADLEERLREFVTSLFFVLEGKRLERSFERNDRLVLLCAPFEKKDYVGVDTDTKTFRKRCLGRLRKHLGDLCLQASLPGEAILHYQTSLDWLRSVNDFLWMGGCYEGLCASSVIMTCPKSNSAPLKRNLSFSVKRGASTPDLKQRPASLKTQTSHGSTIANGLDHLEGPSLHCLNPDDIIEKYKEAIINYSKYKNAGMIEMEASLKACRVLISQGNVVYINFPTSEEEKVQKFITLSSLYGQIGFMRKEAFFKRVAAMQCVSQSASSPAWHQCYQLLLQALTGYNIALDPREMPQGSLSGWPVIQYQVLHELVCSARRIGNPQLAVRHMTLLVHTMLPHMTPKEQQEVVEALKTLSDRCQGTPQPLSTNTGLILPPVNLTTLPTVKLFQPLSATPHLRPVKIAVNDDSTGSIFIYTPLSLGQADKKVDSCSVDFQWVAEDMCEVQLQVINPFSVELQLLYLALLTEALDVELFPVSPTIPPDSDPITIKLTAKPKKPGQLKILGYATQVFGVKSHCKLRDLTSIAVPPYYVVEVIPALSQVTLSCSLPKAVTFASSSSSEGATVVANTSTILYAGQSQDCVVTLDNVSLYSVTSLGVKLGMRTDARECVNKMFAWSDENIQSQLPLQPGNQLCMTLALYGYSDFLLPPVTSPELSSSSVSSHSRTENLDIKGTQTVEALLAVQYSGGPGHEAGYCRRCSLAVTVDILPSIYITNWDAVPLSSGQEVALVLDLLNASSHQIDVQCGSGTGDGAVPVIIESQQCRRIVVTVPRVLFPEQEKSQTFESQVPSKYRTWRVPDFYSQYLSQFVDVRWSMSAAKVSGKVSIDHLKWSSPQLEVIRVPAVSWEVSLNGRHYVNMAPDLMHFAVEQPITVNITVSASQGAETVQDVRLGIQPMQEGGQGELQHPVEPSAFICLGCQTRLSPKLGPGSSLSHNCTLVFLCAGHYRLHISCCGMDSSSGTELSWRCLPVPELTVVENAAAVV</sequence>
<feature type="domain" description="Trs120/TRAPPC9 first Ig-like" evidence="7">
    <location>
        <begin position="708"/>
        <end position="810"/>
    </location>
</feature>
<name>A0A2T7PF00_POMCA</name>
<dbReference type="Pfam" id="PF26251">
    <property type="entry name" value="TPR_TRAPPC9-Trs120"/>
    <property type="match status" value="1"/>
</dbReference>
<evidence type="ECO:0000313" key="9">
    <source>
        <dbReference type="Proteomes" id="UP000245119"/>
    </source>
</evidence>
<dbReference type="STRING" id="400727.A0A2T7PF00"/>
<evidence type="ECO:0000259" key="6">
    <source>
        <dbReference type="Pfam" id="PF26251"/>
    </source>
</evidence>
<dbReference type="PANTHER" id="PTHR21512">
    <property type="entry name" value="TRAFFICKING PROTEIN PARTICLE COMPLEX SUBUNIT 9"/>
    <property type="match status" value="1"/>
</dbReference>
<feature type="region of interest" description="Disordered" evidence="4">
    <location>
        <begin position="433"/>
        <end position="453"/>
    </location>
</feature>
<comment type="similarity">
    <text evidence="2">Belongs to the NIBP family.</text>
</comment>
<dbReference type="Pfam" id="PF08626">
    <property type="entry name" value="TRAPPC9-Trs120"/>
    <property type="match status" value="1"/>
</dbReference>
<dbReference type="InterPro" id="IPR058563">
    <property type="entry name" value="Trs120_TRAPPC9_N"/>
</dbReference>
<evidence type="ECO:0000256" key="2">
    <source>
        <dbReference type="ARBA" id="ARBA00008459"/>
    </source>
</evidence>
<comment type="caution">
    <text evidence="8">The sequence shown here is derived from an EMBL/GenBank/DDBJ whole genome shotgun (WGS) entry which is preliminary data.</text>
</comment>
<feature type="region of interest" description="Disordered" evidence="4">
    <location>
        <begin position="123"/>
        <end position="149"/>
    </location>
</feature>
<dbReference type="GO" id="GO:0005802">
    <property type="term" value="C:trans-Golgi network"/>
    <property type="evidence" value="ECO:0007669"/>
    <property type="project" value="TreeGrafter"/>
</dbReference>
<reference evidence="8 9" key="1">
    <citation type="submission" date="2018-04" db="EMBL/GenBank/DDBJ databases">
        <title>The genome of golden apple snail Pomacea canaliculata provides insight into stress tolerance and invasive adaptation.</title>
        <authorList>
            <person name="Liu C."/>
            <person name="Liu B."/>
            <person name="Ren Y."/>
            <person name="Zhang Y."/>
            <person name="Wang H."/>
            <person name="Li S."/>
            <person name="Jiang F."/>
            <person name="Yin L."/>
            <person name="Zhang G."/>
            <person name="Qian W."/>
            <person name="Fan W."/>
        </authorList>
    </citation>
    <scope>NUCLEOTIDE SEQUENCE [LARGE SCALE GENOMIC DNA]</scope>
    <source>
        <strain evidence="8">SZHN2017</strain>
        <tissue evidence="8">Muscle</tissue>
    </source>
</reference>
<dbReference type="EMBL" id="PZQS01000004">
    <property type="protein sequence ID" value="PVD31996.1"/>
    <property type="molecule type" value="Genomic_DNA"/>
</dbReference>
<feature type="region of interest" description="Disordered" evidence="4">
    <location>
        <begin position="191"/>
        <end position="210"/>
    </location>
</feature>
<comment type="subcellular location">
    <subcellularLocation>
        <location evidence="1">Golgi apparatus</location>
    </subcellularLocation>
</comment>
<evidence type="ECO:0000259" key="5">
    <source>
        <dbReference type="Pfam" id="PF08626"/>
    </source>
</evidence>
<dbReference type="Pfam" id="PF26254">
    <property type="entry name" value="Ig_TRAPPC9-Trs120_1st"/>
    <property type="match status" value="1"/>
</dbReference>